<organism evidence="2 3">
    <name type="scientific">Pleurodeles waltl</name>
    <name type="common">Iberian ribbed newt</name>
    <dbReference type="NCBI Taxonomy" id="8319"/>
    <lineage>
        <taxon>Eukaryota</taxon>
        <taxon>Metazoa</taxon>
        <taxon>Chordata</taxon>
        <taxon>Craniata</taxon>
        <taxon>Vertebrata</taxon>
        <taxon>Euteleostomi</taxon>
        <taxon>Amphibia</taxon>
        <taxon>Batrachia</taxon>
        <taxon>Caudata</taxon>
        <taxon>Salamandroidea</taxon>
        <taxon>Salamandridae</taxon>
        <taxon>Pleurodelinae</taxon>
        <taxon>Pleurodeles</taxon>
    </lineage>
</organism>
<proteinExistence type="predicted"/>
<accession>A0AAV7VQQ1</accession>
<name>A0AAV7VQQ1_PLEWA</name>
<evidence type="ECO:0000313" key="2">
    <source>
        <dbReference type="EMBL" id="KAJ1204005.1"/>
    </source>
</evidence>
<gene>
    <name evidence="2" type="ORF">NDU88_007786</name>
</gene>
<keyword evidence="3" id="KW-1185">Reference proteome</keyword>
<sequence length="151" mass="15698">MPGSAGADPCLPLWAQPPPSQAPALGSPQVLKMAPGGTSGTAPSWDAAAPLPGHKSTRLKGRRAARAAAGHPRLLRVSAQAPRLRLLARGKCRRPEPSGAPHCLGRPTRSVGLSASPPLGPQRYFRGPGGGARTEHVRSHRHAGYAPMHSF</sequence>
<reference evidence="2" key="1">
    <citation type="journal article" date="2022" name="bioRxiv">
        <title>Sequencing and chromosome-scale assembly of the giantPleurodeles waltlgenome.</title>
        <authorList>
            <person name="Brown T."/>
            <person name="Elewa A."/>
            <person name="Iarovenko S."/>
            <person name="Subramanian E."/>
            <person name="Araus A.J."/>
            <person name="Petzold A."/>
            <person name="Susuki M."/>
            <person name="Suzuki K.-i.T."/>
            <person name="Hayashi T."/>
            <person name="Toyoda A."/>
            <person name="Oliveira C."/>
            <person name="Osipova E."/>
            <person name="Leigh N.D."/>
            <person name="Simon A."/>
            <person name="Yun M.H."/>
        </authorList>
    </citation>
    <scope>NUCLEOTIDE SEQUENCE</scope>
    <source>
        <strain evidence="2">20211129_DDA</strain>
        <tissue evidence="2">Liver</tissue>
    </source>
</reference>
<evidence type="ECO:0000313" key="3">
    <source>
        <dbReference type="Proteomes" id="UP001066276"/>
    </source>
</evidence>
<dbReference type="AlphaFoldDB" id="A0AAV7VQQ1"/>
<feature type="region of interest" description="Disordered" evidence="1">
    <location>
        <begin position="89"/>
        <end position="151"/>
    </location>
</feature>
<protein>
    <submittedName>
        <fullName evidence="2">Uncharacterized protein</fullName>
    </submittedName>
</protein>
<feature type="compositionally biased region" description="Basic residues" evidence="1">
    <location>
        <begin position="55"/>
        <end position="65"/>
    </location>
</feature>
<dbReference type="EMBL" id="JANPWB010000003">
    <property type="protein sequence ID" value="KAJ1204005.1"/>
    <property type="molecule type" value="Genomic_DNA"/>
</dbReference>
<dbReference type="Proteomes" id="UP001066276">
    <property type="component" value="Chromosome 2_1"/>
</dbReference>
<feature type="region of interest" description="Disordered" evidence="1">
    <location>
        <begin position="1"/>
        <end position="72"/>
    </location>
</feature>
<comment type="caution">
    <text evidence="2">The sequence shown here is derived from an EMBL/GenBank/DDBJ whole genome shotgun (WGS) entry which is preliminary data.</text>
</comment>
<evidence type="ECO:0000256" key="1">
    <source>
        <dbReference type="SAM" id="MobiDB-lite"/>
    </source>
</evidence>